<reference evidence="13" key="2">
    <citation type="journal article" date="2023" name="BMC Genomics">
        <title>Pest status, molecular evolution, and epigenetic factors derived from the genome assembly of Frankliniella fusca, a thysanopteran phytovirus vector.</title>
        <authorList>
            <person name="Catto M.A."/>
            <person name="Labadie P.E."/>
            <person name="Jacobson A.L."/>
            <person name="Kennedy G.G."/>
            <person name="Srinivasan R."/>
            <person name="Hunt B.G."/>
        </authorList>
    </citation>
    <scope>NUCLEOTIDE SEQUENCE</scope>
    <source>
        <strain evidence="13">PL_HMW_Pooled</strain>
    </source>
</reference>
<dbReference type="PANTHER" id="PTHR24248">
    <property type="entry name" value="ADRENERGIC RECEPTOR-RELATED G-PROTEIN COUPLED RECEPTOR"/>
    <property type="match status" value="1"/>
</dbReference>
<keyword evidence="10" id="KW-0807">Transducer</keyword>
<evidence type="ECO:0000256" key="9">
    <source>
        <dbReference type="ARBA" id="ARBA00023170"/>
    </source>
</evidence>
<dbReference type="PANTHER" id="PTHR24248:SF125">
    <property type="entry name" value="DOPAMINE D2-LIKE RECEPTOR"/>
    <property type="match status" value="1"/>
</dbReference>
<dbReference type="PROSITE" id="PS50262">
    <property type="entry name" value="G_PROTEIN_RECEP_F1_2"/>
    <property type="match status" value="1"/>
</dbReference>
<comment type="caution">
    <text evidence="13">The sequence shown here is derived from an EMBL/GenBank/DDBJ whole genome shotgun (WGS) entry which is preliminary data.</text>
</comment>
<dbReference type="EMBL" id="JAHWGI010000306">
    <property type="protein sequence ID" value="KAK3912862.1"/>
    <property type="molecule type" value="Genomic_DNA"/>
</dbReference>
<dbReference type="GO" id="GO:0005886">
    <property type="term" value="C:plasma membrane"/>
    <property type="evidence" value="ECO:0007669"/>
    <property type="project" value="UniProtKB-SubCell"/>
</dbReference>
<evidence type="ECO:0000256" key="11">
    <source>
        <dbReference type="SAM" id="Phobius"/>
    </source>
</evidence>
<evidence type="ECO:0000256" key="5">
    <source>
        <dbReference type="ARBA" id="ARBA00022989"/>
    </source>
</evidence>
<dbReference type="PRINTS" id="PR00237">
    <property type="entry name" value="GPCRRHODOPSN"/>
</dbReference>
<sequence length="239" mass="24934">MGLDRMGERQRHVAADLEVLRQDLPAETGHRRNLFLSPLGSAADDGLVVVLRSPAALAPRDVVPTSVMAGEHVATTAAATAAAAALAASNGTTPGVGVDWQQANATLGDLLNATDGWASNYTDPYGFSLFPDENGVNLAVDGASWSNDSVSGNMTTAVRHTPTGFLSHSQYWALLLVLVPVLTLFGNVMVILAVCRERALQGATNYFIVSLALADLLVAVLVMPFAVYVLVSAAGYGAN</sequence>
<gene>
    <name evidence="13" type="ORF">KUF71_022316</name>
</gene>
<evidence type="ECO:0000256" key="6">
    <source>
        <dbReference type="ARBA" id="ARBA00023040"/>
    </source>
</evidence>
<evidence type="ECO:0000256" key="4">
    <source>
        <dbReference type="ARBA" id="ARBA00022692"/>
    </source>
</evidence>
<evidence type="ECO:0000256" key="1">
    <source>
        <dbReference type="ARBA" id="ARBA00004651"/>
    </source>
</evidence>
<dbReference type="GO" id="GO:0045202">
    <property type="term" value="C:synapse"/>
    <property type="evidence" value="ECO:0007669"/>
    <property type="project" value="GOC"/>
</dbReference>
<comment type="subcellular location">
    <subcellularLocation>
        <location evidence="1">Cell membrane</location>
        <topology evidence="1">Multi-pass membrane protein</topology>
    </subcellularLocation>
</comment>
<accession>A0AAE1LCA7</accession>
<feature type="transmembrane region" description="Helical" evidence="11">
    <location>
        <begin position="171"/>
        <end position="194"/>
    </location>
</feature>
<keyword evidence="6" id="KW-0297">G-protein coupled receptor</keyword>
<dbReference type="Gene3D" id="1.20.1070.10">
    <property type="entry name" value="Rhodopsin 7-helix transmembrane proteins"/>
    <property type="match status" value="1"/>
</dbReference>
<keyword evidence="7 11" id="KW-0472">Membrane</keyword>
<keyword evidence="8" id="KW-1015">Disulfide bond</keyword>
<evidence type="ECO:0000313" key="13">
    <source>
        <dbReference type="EMBL" id="KAK3912862.1"/>
    </source>
</evidence>
<evidence type="ECO:0000256" key="7">
    <source>
        <dbReference type="ARBA" id="ARBA00023136"/>
    </source>
</evidence>
<dbReference type="Proteomes" id="UP001219518">
    <property type="component" value="Unassembled WGS sequence"/>
</dbReference>
<name>A0AAE1LCA7_9NEOP</name>
<evidence type="ECO:0000256" key="2">
    <source>
        <dbReference type="ARBA" id="ARBA00010663"/>
    </source>
</evidence>
<keyword evidence="3" id="KW-1003">Cell membrane</keyword>
<dbReference type="InterPro" id="IPR000276">
    <property type="entry name" value="GPCR_Rhodpsn"/>
</dbReference>
<evidence type="ECO:0000259" key="12">
    <source>
        <dbReference type="PROSITE" id="PS50262"/>
    </source>
</evidence>
<reference evidence="13" key="1">
    <citation type="submission" date="2021-07" db="EMBL/GenBank/DDBJ databases">
        <authorList>
            <person name="Catto M.A."/>
            <person name="Jacobson A."/>
            <person name="Kennedy G."/>
            <person name="Labadie P."/>
            <person name="Hunt B.G."/>
            <person name="Srinivasan R."/>
        </authorList>
    </citation>
    <scope>NUCLEOTIDE SEQUENCE</scope>
    <source>
        <strain evidence="13">PL_HMW_Pooled</strain>
        <tissue evidence="13">Head</tissue>
    </source>
</reference>
<organism evidence="13 14">
    <name type="scientific">Frankliniella fusca</name>
    <dbReference type="NCBI Taxonomy" id="407009"/>
    <lineage>
        <taxon>Eukaryota</taxon>
        <taxon>Metazoa</taxon>
        <taxon>Ecdysozoa</taxon>
        <taxon>Arthropoda</taxon>
        <taxon>Hexapoda</taxon>
        <taxon>Insecta</taxon>
        <taxon>Pterygota</taxon>
        <taxon>Neoptera</taxon>
        <taxon>Paraneoptera</taxon>
        <taxon>Thysanoptera</taxon>
        <taxon>Terebrantia</taxon>
        <taxon>Thripoidea</taxon>
        <taxon>Thripidae</taxon>
        <taxon>Frankliniella</taxon>
    </lineage>
</organism>
<keyword evidence="5 11" id="KW-1133">Transmembrane helix</keyword>
<comment type="similarity">
    <text evidence="2">Belongs to the G-protein coupled receptor 1 family.</text>
</comment>
<dbReference type="SUPFAM" id="SSF81321">
    <property type="entry name" value="Family A G protein-coupled receptor-like"/>
    <property type="match status" value="1"/>
</dbReference>
<dbReference type="GO" id="GO:0004930">
    <property type="term" value="F:G protein-coupled receptor activity"/>
    <property type="evidence" value="ECO:0007669"/>
    <property type="project" value="UniProtKB-KW"/>
</dbReference>
<protein>
    <submittedName>
        <fullName evidence="13">Dopamine D2-like receptor</fullName>
    </submittedName>
</protein>
<dbReference type="AlphaFoldDB" id="A0AAE1LCA7"/>
<evidence type="ECO:0000256" key="3">
    <source>
        <dbReference type="ARBA" id="ARBA00022475"/>
    </source>
</evidence>
<feature type="domain" description="G-protein coupled receptors family 1 profile" evidence="12">
    <location>
        <begin position="186"/>
        <end position="239"/>
    </location>
</feature>
<evidence type="ECO:0000313" key="14">
    <source>
        <dbReference type="Proteomes" id="UP001219518"/>
    </source>
</evidence>
<keyword evidence="4 11" id="KW-0812">Transmembrane</keyword>
<feature type="transmembrane region" description="Helical" evidence="11">
    <location>
        <begin position="206"/>
        <end position="231"/>
    </location>
</feature>
<dbReference type="InterPro" id="IPR017452">
    <property type="entry name" value="GPCR_Rhodpsn_7TM"/>
</dbReference>
<evidence type="ECO:0000256" key="8">
    <source>
        <dbReference type="ARBA" id="ARBA00023157"/>
    </source>
</evidence>
<keyword evidence="14" id="KW-1185">Reference proteome</keyword>
<proteinExistence type="inferred from homology"/>
<dbReference type="Pfam" id="PF00001">
    <property type="entry name" value="7tm_1"/>
    <property type="match status" value="1"/>
</dbReference>
<evidence type="ECO:0000256" key="10">
    <source>
        <dbReference type="ARBA" id="ARBA00023224"/>
    </source>
</evidence>
<dbReference type="GO" id="GO:0001591">
    <property type="term" value="F:dopamine neurotransmitter receptor activity, coupled via Gi/Go"/>
    <property type="evidence" value="ECO:0007669"/>
    <property type="project" value="TreeGrafter"/>
</dbReference>
<keyword evidence="9 13" id="KW-0675">Receptor</keyword>